<proteinExistence type="predicted"/>
<keyword evidence="1" id="KW-0805">Transcription regulation</keyword>
<dbReference type="InterPro" id="IPR018060">
    <property type="entry name" value="HTH_AraC"/>
</dbReference>
<dbReference type="InterPro" id="IPR050204">
    <property type="entry name" value="AraC_XylS_family_regulators"/>
</dbReference>
<dbReference type="PANTHER" id="PTHR46796">
    <property type="entry name" value="HTH-TYPE TRANSCRIPTIONAL ACTIVATOR RHAS-RELATED"/>
    <property type="match status" value="1"/>
</dbReference>
<dbReference type="SMART" id="SM00342">
    <property type="entry name" value="HTH_ARAC"/>
    <property type="match status" value="1"/>
</dbReference>
<evidence type="ECO:0000313" key="5">
    <source>
        <dbReference type="EMBL" id="XCH24573.1"/>
    </source>
</evidence>
<feature type="domain" description="HTH araC/xylS-type" evidence="4">
    <location>
        <begin position="166"/>
        <end position="264"/>
    </location>
</feature>
<dbReference type="SUPFAM" id="SSF46689">
    <property type="entry name" value="Homeodomain-like"/>
    <property type="match status" value="2"/>
</dbReference>
<evidence type="ECO:0000256" key="3">
    <source>
        <dbReference type="ARBA" id="ARBA00023163"/>
    </source>
</evidence>
<keyword evidence="3" id="KW-0804">Transcription</keyword>
<dbReference type="AlphaFoldDB" id="A0AAU8FL41"/>
<dbReference type="EMBL" id="CP159289">
    <property type="protein sequence ID" value="XCH24573.1"/>
    <property type="molecule type" value="Genomic_DNA"/>
</dbReference>
<dbReference type="GO" id="GO:0043565">
    <property type="term" value="F:sequence-specific DNA binding"/>
    <property type="evidence" value="ECO:0007669"/>
    <property type="project" value="InterPro"/>
</dbReference>
<gene>
    <name evidence="5" type="ORF">ABV298_30475</name>
</gene>
<dbReference type="Gene3D" id="1.10.10.60">
    <property type="entry name" value="Homeodomain-like"/>
    <property type="match status" value="2"/>
</dbReference>
<dbReference type="PROSITE" id="PS01124">
    <property type="entry name" value="HTH_ARAC_FAMILY_2"/>
    <property type="match status" value="1"/>
</dbReference>
<evidence type="ECO:0000256" key="2">
    <source>
        <dbReference type="ARBA" id="ARBA00023125"/>
    </source>
</evidence>
<dbReference type="RefSeq" id="WP_353719888.1">
    <property type="nucleotide sequence ID" value="NZ_CP159289.1"/>
</dbReference>
<dbReference type="Pfam" id="PF12833">
    <property type="entry name" value="HTH_18"/>
    <property type="match status" value="1"/>
</dbReference>
<keyword evidence="2" id="KW-0238">DNA-binding</keyword>
<dbReference type="GO" id="GO:0003700">
    <property type="term" value="F:DNA-binding transcription factor activity"/>
    <property type="evidence" value="ECO:0007669"/>
    <property type="project" value="InterPro"/>
</dbReference>
<sequence>MEILPTAAYLGTSSTRCLSNGIWISLTSYTEENLPNVALHAHANPHITMLLAGATLEKRQGSECYRKAGEAVFFHAGEPHQNSKTVPGSRNFNIEFAPEFFETYDVKEENIDDAINNNPLAELELLRAYRQSLHPEHFTGDSITTVIFGLLDAGVKVCTRPPGWILQITELLHDRWNEHLGLLALSREIGVHPVTISRYFPRYFGCTLSDYMLKLRVKKTLAMIKNTPYQLTHIAHESGFADQAHFTRAFKQITGFLPKEYRAM</sequence>
<evidence type="ECO:0000256" key="1">
    <source>
        <dbReference type="ARBA" id="ARBA00023015"/>
    </source>
</evidence>
<accession>A0AAU8FL41</accession>
<name>A0AAU8FL41_9BACT</name>
<dbReference type="InterPro" id="IPR009057">
    <property type="entry name" value="Homeodomain-like_sf"/>
</dbReference>
<reference evidence="5" key="1">
    <citation type="submission" date="2024-06" db="EMBL/GenBank/DDBJ databases">
        <title>Sequencing and assembly of the genome of Dyadobacter sp. strain 676, a symbiont of Cyamopsis tetragonoloba.</title>
        <authorList>
            <person name="Guro P."/>
            <person name="Sazanova A."/>
            <person name="Kuznetsova I."/>
            <person name="Belimov A."/>
            <person name="Safronova V."/>
        </authorList>
    </citation>
    <scope>NUCLEOTIDE SEQUENCE</scope>
    <source>
        <strain evidence="5">676</strain>
    </source>
</reference>
<protein>
    <submittedName>
        <fullName evidence="5">AraC family transcriptional regulator</fullName>
    </submittedName>
</protein>
<evidence type="ECO:0000259" key="4">
    <source>
        <dbReference type="PROSITE" id="PS01124"/>
    </source>
</evidence>
<dbReference type="PRINTS" id="PR00032">
    <property type="entry name" value="HTHARAC"/>
</dbReference>
<organism evidence="5">
    <name type="scientific">Dyadobacter sp. 676</name>
    <dbReference type="NCBI Taxonomy" id="3088362"/>
    <lineage>
        <taxon>Bacteria</taxon>
        <taxon>Pseudomonadati</taxon>
        <taxon>Bacteroidota</taxon>
        <taxon>Cytophagia</taxon>
        <taxon>Cytophagales</taxon>
        <taxon>Spirosomataceae</taxon>
        <taxon>Dyadobacter</taxon>
    </lineage>
</organism>
<dbReference type="InterPro" id="IPR020449">
    <property type="entry name" value="Tscrpt_reg_AraC-type_HTH"/>
</dbReference>